<organism evidence="5">
    <name type="scientific">Mytilinidion resinicola</name>
    <dbReference type="NCBI Taxonomy" id="574789"/>
    <lineage>
        <taxon>Eukaryota</taxon>
        <taxon>Fungi</taxon>
        <taxon>Dikarya</taxon>
        <taxon>Ascomycota</taxon>
        <taxon>Pezizomycotina</taxon>
        <taxon>Dothideomycetes</taxon>
        <taxon>Pleosporomycetidae</taxon>
        <taxon>Mytilinidiales</taxon>
        <taxon>Mytilinidiaceae</taxon>
        <taxon>Mytilinidion</taxon>
    </lineage>
</organism>
<dbReference type="Proteomes" id="UP000504636">
    <property type="component" value="Unplaced"/>
</dbReference>
<keyword evidence="1" id="KW-0547">Nucleotide-binding</keyword>
<protein>
    <submittedName>
        <fullName evidence="5 7">Kinase-like protein</fullName>
    </submittedName>
</protein>
<reference evidence="5 7" key="1">
    <citation type="journal article" date="2020" name="Stud. Mycol.">
        <title>101 Dothideomycetes genomes: a test case for predicting lifestyles and emergence of pathogens.</title>
        <authorList>
            <person name="Haridas S."/>
            <person name="Albert R."/>
            <person name="Binder M."/>
            <person name="Bloem J."/>
            <person name="Labutti K."/>
            <person name="Salamov A."/>
            <person name="Andreopoulos B."/>
            <person name="Baker S."/>
            <person name="Barry K."/>
            <person name="Bills G."/>
            <person name="Bluhm B."/>
            <person name="Cannon C."/>
            <person name="Castanera R."/>
            <person name="Culley D."/>
            <person name="Daum C."/>
            <person name="Ezra D."/>
            <person name="Gonzalez J."/>
            <person name="Henrissat B."/>
            <person name="Kuo A."/>
            <person name="Liang C."/>
            <person name="Lipzen A."/>
            <person name="Lutzoni F."/>
            <person name="Magnuson J."/>
            <person name="Mondo S."/>
            <person name="Nolan M."/>
            <person name="Ohm R."/>
            <person name="Pangilinan J."/>
            <person name="Park H.-J."/>
            <person name="Ramirez L."/>
            <person name="Alfaro M."/>
            <person name="Sun H."/>
            <person name="Tritt A."/>
            <person name="Yoshinaga Y."/>
            <person name="Zwiers L.-H."/>
            <person name="Turgeon B."/>
            <person name="Goodwin S."/>
            <person name="Spatafora J."/>
            <person name="Crous P."/>
            <person name="Grigoriev I."/>
        </authorList>
    </citation>
    <scope>NUCLEOTIDE SEQUENCE</scope>
    <source>
        <strain evidence="5 7">CBS 304.34</strain>
    </source>
</reference>
<reference evidence="7" key="3">
    <citation type="submission" date="2025-04" db="UniProtKB">
        <authorList>
            <consortium name="RefSeq"/>
        </authorList>
    </citation>
    <scope>IDENTIFICATION</scope>
    <source>
        <strain evidence="7">CBS 304.34</strain>
    </source>
</reference>
<dbReference type="Gene3D" id="1.10.510.10">
    <property type="entry name" value="Transferase(Phosphotransferase) domain 1"/>
    <property type="match status" value="2"/>
</dbReference>
<dbReference type="GeneID" id="54467101"/>
<dbReference type="EMBL" id="MU003720">
    <property type="protein sequence ID" value="KAF2803020.1"/>
    <property type="molecule type" value="Genomic_DNA"/>
</dbReference>
<evidence type="ECO:0000259" key="4">
    <source>
        <dbReference type="SMART" id="SM00220"/>
    </source>
</evidence>
<keyword evidence="6" id="KW-1185">Reference proteome</keyword>
<dbReference type="SUPFAM" id="SSF56112">
    <property type="entry name" value="Protein kinase-like (PK-like)"/>
    <property type="match status" value="1"/>
</dbReference>
<reference evidence="7" key="2">
    <citation type="submission" date="2020-04" db="EMBL/GenBank/DDBJ databases">
        <authorList>
            <consortium name="NCBI Genome Project"/>
        </authorList>
    </citation>
    <scope>NUCLEOTIDE SEQUENCE</scope>
    <source>
        <strain evidence="7">CBS 304.34</strain>
    </source>
</reference>
<keyword evidence="2" id="KW-0067">ATP-binding</keyword>
<dbReference type="SMART" id="SM00220">
    <property type="entry name" value="S_TKc"/>
    <property type="match status" value="1"/>
</dbReference>
<proteinExistence type="predicted"/>
<gene>
    <name evidence="5 7" type="ORF">BDZ99DRAFT_527106</name>
</gene>
<feature type="compositionally biased region" description="Basic and acidic residues" evidence="3">
    <location>
        <begin position="25"/>
        <end position="38"/>
    </location>
</feature>
<sequence>MIYLELPQNGKSKAKRKPPALISKPKADRSTASDKPVPKLESETIIFENARCKVTKINRDGEVFVVKTCQQPDTIAAAAGEWTIEHRILSELRHPNVIRLLDHNARLLALRLEPLGSDLGKLADESGISTMSPDVQDRVLCGISSVLKFIHRNHATRYGQIHNGGTPYYIPPEVALLKKRGPPGDIWAFGVTMLFVLKVISLPKGRGWLIRDIPKGIGEAAFALTRWTIEMEEAALKLPSGHALVQRMLEPDQQKRITAAEVLAGLTTPAHMELHPPQTN</sequence>
<evidence type="ECO:0000256" key="1">
    <source>
        <dbReference type="ARBA" id="ARBA00022741"/>
    </source>
</evidence>
<dbReference type="GO" id="GO:0005524">
    <property type="term" value="F:ATP binding"/>
    <property type="evidence" value="ECO:0007669"/>
    <property type="project" value="UniProtKB-KW"/>
</dbReference>
<dbReference type="InterPro" id="IPR011009">
    <property type="entry name" value="Kinase-like_dom_sf"/>
</dbReference>
<feature type="domain" description="Protein kinase" evidence="4">
    <location>
        <begin position="47"/>
        <end position="264"/>
    </location>
</feature>
<dbReference type="GO" id="GO:0004674">
    <property type="term" value="F:protein serine/threonine kinase activity"/>
    <property type="evidence" value="ECO:0007669"/>
    <property type="project" value="TreeGrafter"/>
</dbReference>
<name>A0A6A6Y2X6_9PEZI</name>
<evidence type="ECO:0000313" key="6">
    <source>
        <dbReference type="Proteomes" id="UP000504636"/>
    </source>
</evidence>
<evidence type="ECO:0000313" key="5">
    <source>
        <dbReference type="EMBL" id="KAF2803020.1"/>
    </source>
</evidence>
<dbReference type="PANTHER" id="PTHR24346:SF30">
    <property type="entry name" value="MATERNAL EMBRYONIC LEUCINE ZIPPER KINASE"/>
    <property type="match status" value="1"/>
</dbReference>
<dbReference type="GO" id="GO:0035556">
    <property type="term" value="P:intracellular signal transduction"/>
    <property type="evidence" value="ECO:0007669"/>
    <property type="project" value="TreeGrafter"/>
</dbReference>
<dbReference type="GO" id="GO:0005737">
    <property type="term" value="C:cytoplasm"/>
    <property type="evidence" value="ECO:0007669"/>
    <property type="project" value="TreeGrafter"/>
</dbReference>
<evidence type="ECO:0000313" key="7">
    <source>
        <dbReference type="RefSeq" id="XP_033569984.1"/>
    </source>
</evidence>
<accession>A0A6A6Y2X6</accession>
<keyword evidence="5" id="KW-0418">Kinase</keyword>
<dbReference type="PANTHER" id="PTHR24346">
    <property type="entry name" value="MAP/MICROTUBULE AFFINITY-REGULATING KINASE"/>
    <property type="match status" value="1"/>
</dbReference>
<dbReference type="InterPro" id="IPR000719">
    <property type="entry name" value="Prot_kinase_dom"/>
</dbReference>
<evidence type="ECO:0000256" key="3">
    <source>
        <dbReference type="SAM" id="MobiDB-lite"/>
    </source>
</evidence>
<dbReference type="AlphaFoldDB" id="A0A6A6Y2X6"/>
<dbReference type="RefSeq" id="XP_033569984.1">
    <property type="nucleotide sequence ID" value="XM_033726208.1"/>
</dbReference>
<dbReference type="OrthoDB" id="1668230at2759"/>
<keyword evidence="5" id="KW-0808">Transferase</keyword>
<evidence type="ECO:0000256" key="2">
    <source>
        <dbReference type="ARBA" id="ARBA00022840"/>
    </source>
</evidence>
<feature type="region of interest" description="Disordered" evidence="3">
    <location>
        <begin position="1"/>
        <end position="38"/>
    </location>
</feature>